<dbReference type="SUPFAM" id="SSF53927">
    <property type="entry name" value="Cytidine deaminase-like"/>
    <property type="match status" value="1"/>
</dbReference>
<dbReference type="InterPro" id="IPR003786">
    <property type="entry name" value="FdhD"/>
</dbReference>
<name>A0A6J7HTE0_9ZZZZ</name>
<dbReference type="PANTHER" id="PTHR30592:SF1">
    <property type="entry name" value="SULFUR CARRIER PROTEIN FDHD"/>
    <property type="match status" value="1"/>
</dbReference>
<dbReference type="Pfam" id="PF02634">
    <property type="entry name" value="FdhD-NarQ"/>
    <property type="match status" value="1"/>
</dbReference>
<evidence type="ECO:0000313" key="3">
    <source>
        <dbReference type="EMBL" id="CAB4922832.1"/>
    </source>
</evidence>
<evidence type="ECO:0000256" key="1">
    <source>
        <dbReference type="ARBA" id="ARBA00022490"/>
    </source>
</evidence>
<reference evidence="3" key="1">
    <citation type="submission" date="2020-05" db="EMBL/GenBank/DDBJ databases">
        <authorList>
            <person name="Chiriac C."/>
            <person name="Salcher M."/>
            <person name="Ghai R."/>
            <person name="Kavagutti S V."/>
        </authorList>
    </citation>
    <scope>NUCLEOTIDE SEQUENCE</scope>
</reference>
<dbReference type="PIRSF" id="PIRSF015626">
    <property type="entry name" value="FdhD"/>
    <property type="match status" value="1"/>
</dbReference>
<dbReference type="GO" id="GO:0006777">
    <property type="term" value="P:Mo-molybdopterin cofactor biosynthetic process"/>
    <property type="evidence" value="ECO:0007669"/>
    <property type="project" value="UniProtKB-KW"/>
</dbReference>
<dbReference type="NCBIfam" id="TIGR00129">
    <property type="entry name" value="fdhD_narQ"/>
    <property type="match status" value="1"/>
</dbReference>
<sequence>MQSDELAPSSIARVKVQKSDSTVSSSDSVVVEEPLEIRIRRSGKEEQLGITMRTPGADLELAAGFLWGEGFLKNPKELISVKVCADKSLSLRQRANVVIAEVSGDSQDSVRVLERRFTITSACGVCGSTNISDLHKRGVQPVKTTPHTLEELAGMAALLDGRQRIFEKTGGLHAALLINALGQPIWVREDVGRHNAVDKVIGAALMAESIPLVDWTLVVSGRIGYELVQKSICAGISAIVGVSAPTSLAIDLAADFNLTLMAFARGGVAKQYAPFNTSPSELG</sequence>
<evidence type="ECO:0000256" key="2">
    <source>
        <dbReference type="ARBA" id="ARBA00023150"/>
    </source>
</evidence>
<dbReference type="PANTHER" id="PTHR30592">
    <property type="entry name" value="FORMATE DEHYDROGENASE"/>
    <property type="match status" value="1"/>
</dbReference>
<keyword evidence="1" id="KW-0963">Cytoplasm</keyword>
<dbReference type="Gene3D" id="3.40.140.10">
    <property type="entry name" value="Cytidine Deaminase, domain 2"/>
    <property type="match status" value="1"/>
</dbReference>
<dbReference type="InterPro" id="IPR016193">
    <property type="entry name" value="Cytidine_deaminase-like"/>
</dbReference>
<dbReference type="Gene3D" id="3.10.20.10">
    <property type="match status" value="1"/>
</dbReference>
<protein>
    <submittedName>
        <fullName evidence="3">Unannotated protein</fullName>
    </submittedName>
</protein>
<gene>
    <name evidence="3" type="ORF">UFOPK3684_00498</name>
</gene>
<dbReference type="AlphaFoldDB" id="A0A6J7HTE0"/>
<dbReference type="GO" id="GO:0016783">
    <property type="term" value="F:sulfurtransferase activity"/>
    <property type="evidence" value="ECO:0007669"/>
    <property type="project" value="InterPro"/>
</dbReference>
<proteinExistence type="inferred from homology"/>
<keyword evidence="2" id="KW-0501">Molybdenum cofactor biosynthesis</keyword>
<organism evidence="3">
    <name type="scientific">freshwater metagenome</name>
    <dbReference type="NCBI Taxonomy" id="449393"/>
    <lineage>
        <taxon>unclassified sequences</taxon>
        <taxon>metagenomes</taxon>
        <taxon>ecological metagenomes</taxon>
    </lineage>
</organism>
<dbReference type="HAMAP" id="MF_00187">
    <property type="entry name" value="FdhD"/>
    <property type="match status" value="1"/>
</dbReference>
<accession>A0A6J7HTE0</accession>
<dbReference type="EMBL" id="CAFBMZ010000025">
    <property type="protein sequence ID" value="CAB4922832.1"/>
    <property type="molecule type" value="Genomic_DNA"/>
</dbReference>